<keyword evidence="1" id="KW-1133">Transmembrane helix</keyword>
<feature type="transmembrane region" description="Helical" evidence="1">
    <location>
        <begin position="27"/>
        <end position="45"/>
    </location>
</feature>
<protein>
    <submittedName>
        <fullName evidence="2">Uncharacterized protein</fullName>
    </submittedName>
</protein>
<dbReference type="AlphaFoldDB" id="A0A4Y9IK91"/>
<keyword evidence="1" id="KW-0812">Transmembrane</keyword>
<dbReference type="Proteomes" id="UP000298285">
    <property type="component" value="Unassembled WGS sequence"/>
</dbReference>
<accession>A0A4Y9IK91</accession>
<evidence type="ECO:0000256" key="1">
    <source>
        <dbReference type="SAM" id="Phobius"/>
    </source>
</evidence>
<dbReference type="EMBL" id="SPPK01000006">
    <property type="protein sequence ID" value="TFU87188.1"/>
    <property type="molecule type" value="Genomic_DNA"/>
</dbReference>
<proteinExistence type="predicted"/>
<evidence type="ECO:0000313" key="3">
    <source>
        <dbReference type="Proteomes" id="UP000298285"/>
    </source>
</evidence>
<comment type="caution">
    <text evidence="2">The sequence shown here is derived from an EMBL/GenBank/DDBJ whole genome shotgun (WGS) entry which is preliminary data.</text>
</comment>
<reference evidence="2 3" key="1">
    <citation type="submission" date="2019-03" db="EMBL/GenBank/DDBJ databases">
        <title>Diversity of the mouse oral microbiome.</title>
        <authorList>
            <person name="Joseph S."/>
            <person name="Aduse-Opoku J."/>
            <person name="Curtis M."/>
            <person name="Wade W."/>
            <person name="Hashim A."/>
        </authorList>
    </citation>
    <scope>NUCLEOTIDE SEQUENCE [LARGE SCALE GENOMIC DNA]</scope>
    <source>
        <strain evidence="2 3">P11</strain>
    </source>
</reference>
<gene>
    <name evidence="2" type="ORF">E4T88_15225</name>
</gene>
<sequence>MVICRQCITKLHIRETKLVKNKGSHSVNHESFYFIYLFFLFLQLFL</sequence>
<dbReference type="OrthoDB" id="9908251at2"/>
<keyword evidence="1" id="KW-0472">Membrane</keyword>
<name>A0A4Y9IK91_9BACT</name>
<organism evidence="2 3">
    <name type="scientific">Dysgonomonas mossii</name>
    <dbReference type="NCBI Taxonomy" id="163665"/>
    <lineage>
        <taxon>Bacteria</taxon>
        <taxon>Pseudomonadati</taxon>
        <taxon>Bacteroidota</taxon>
        <taxon>Bacteroidia</taxon>
        <taxon>Bacteroidales</taxon>
        <taxon>Dysgonomonadaceae</taxon>
        <taxon>Dysgonomonas</taxon>
    </lineage>
</organism>
<evidence type="ECO:0000313" key="2">
    <source>
        <dbReference type="EMBL" id="TFU87188.1"/>
    </source>
</evidence>